<dbReference type="Proteomes" id="UP001059672">
    <property type="component" value="Chromosome"/>
</dbReference>
<dbReference type="RefSeq" id="WP_255839678.1">
    <property type="nucleotide sequence ID" value="NZ_CP073346.1"/>
</dbReference>
<accession>A0ABY5HDD1</accession>
<dbReference type="SUPFAM" id="SSF103084">
    <property type="entry name" value="Holliday junction resolvase RusA"/>
    <property type="match status" value="1"/>
</dbReference>
<keyword evidence="1" id="KW-0378">Hydrolase</keyword>
<dbReference type="GO" id="GO:0016787">
    <property type="term" value="F:hydrolase activity"/>
    <property type="evidence" value="ECO:0007669"/>
    <property type="project" value="UniProtKB-KW"/>
</dbReference>
<protein>
    <submittedName>
        <fullName evidence="1">RusA family crossover junction endodeoxyribonuclease</fullName>
        <ecNumber evidence="1">3.1.22.4</ecNumber>
    </submittedName>
</protein>
<dbReference type="EC" id="3.1.22.4" evidence="1"/>
<dbReference type="Gene3D" id="3.30.1330.70">
    <property type="entry name" value="Holliday junction resolvase RusA"/>
    <property type="match status" value="1"/>
</dbReference>
<keyword evidence="2" id="KW-1185">Reference proteome</keyword>
<evidence type="ECO:0000313" key="2">
    <source>
        <dbReference type="Proteomes" id="UP001059672"/>
    </source>
</evidence>
<reference evidence="1" key="1">
    <citation type="submission" date="2021-04" db="EMBL/GenBank/DDBJ databases">
        <title>Oceanospirillales bacteria with DddD are important DMSP degraders in coastal seawater.</title>
        <authorList>
            <person name="Liu J."/>
        </authorList>
    </citation>
    <scope>NUCLEOTIDE SEQUENCE</scope>
    <source>
        <strain evidence="1">D13-4</strain>
    </source>
</reference>
<dbReference type="Pfam" id="PF05866">
    <property type="entry name" value="RusA"/>
    <property type="match status" value="1"/>
</dbReference>
<proteinExistence type="predicted"/>
<evidence type="ECO:0000313" key="1">
    <source>
        <dbReference type="EMBL" id="UTW09006.1"/>
    </source>
</evidence>
<sequence length="254" mass="29291">MNISITTDNCDLKNWYLIEESANSEVILKLEIEQIISVQSRNEKKTEICRAIQEELSKFAWIVAGSVNVEFTWYLHGVDRQETDKVGDIDNITKPILDALTGARGILIDDSQIGSLHTFWQSRNENTTFNVLYIRISINNDTCLEKKNLHFIQYAGPVCLPINIDFNEPVSILAALFLVKTRRKHRAAARKIRDLGGNADRMFVNSDWDIHRTRLNGFEKDSVLSEQELKNRCFQNGFTWRALRALWKPKKVHA</sequence>
<name>A0ABY5HDD1_9PSED</name>
<organism evidence="1 2">
    <name type="scientific">Pseudomonas benzenivorans</name>
    <dbReference type="NCBI Taxonomy" id="556533"/>
    <lineage>
        <taxon>Bacteria</taxon>
        <taxon>Pseudomonadati</taxon>
        <taxon>Pseudomonadota</taxon>
        <taxon>Gammaproteobacteria</taxon>
        <taxon>Pseudomonadales</taxon>
        <taxon>Pseudomonadaceae</taxon>
        <taxon>Pseudomonas</taxon>
    </lineage>
</organism>
<gene>
    <name evidence="1" type="ORF">KDW96_06780</name>
</gene>
<dbReference type="InterPro" id="IPR008822">
    <property type="entry name" value="Endonuclease_RusA-like"/>
</dbReference>
<dbReference type="InterPro" id="IPR036614">
    <property type="entry name" value="RusA-like_sf"/>
</dbReference>
<dbReference type="EMBL" id="CP073346">
    <property type="protein sequence ID" value="UTW09006.1"/>
    <property type="molecule type" value="Genomic_DNA"/>
</dbReference>